<feature type="transmembrane region" description="Helical" evidence="1">
    <location>
        <begin position="59"/>
        <end position="77"/>
    </location>
</feature>
<evidence type="ECO:0000256" key="1">
    <source>
        <dbReference type="SAM" id="Phobius"/>
    </source>
</evidence>
<evidence type="ECO:0000313" key="2">
    <source>
        <dbReference type="EMBL" id="CAA9501307.1"/>
    </source>
</evidence>
<keyword evidence="1" id="KW-0812">Transmembrane</keyword>
<dbReference type="AlphaFoldDB" id="A0A6J4SMZ7"/>
<accession>A0A6J4SMZ7</accession>
<dbReference type="EMBL" id="CADCVV010000099">
    <property type="protein sequence ID" value="CAA9501307.1"/>
    <property type="molecule type" value="Genomic_DNA"/>
</dbReference>
<feature type="transmembrane region" description="Helical" evidence="1">
    <location>
        <begin position="12"/>
        <end position="30"/>
    </location>
</feature>
<keyword evidence="1" id="KW-1133">Transmembrane helix</keyword>
<protein>
    <submittedName>
        <fullName evidence="2">Uncharacterized protein</fullName>
    </submittedName>
</protein>
<feature type="transmembrane region" description="Helical" evidence="1">
    <location>
        <begin position="207"/>
        <end position="227"/>
    </location>
</feature>
<organism evidence="2">
    <name type="scientific">uncultured Solirubrobacterales bacterium</name>
    <dbReference type="NCBI Taxonomy" id="768556"/>
    <lineage>
        <taxon>Bacteria</taxon>
        <taxon>Bacillati</taxon>
        <taxon>Actinomycetota</taxon>
        <taxon>Thermoleophilia</taxon>
        <taxon>Solirubrobacterales</taxon>
        <taxon>environmental samples</taxon>
    </lineage>
</organism>
<feature type="transmembrane region" description="Helical" evidence="1">
    <location>
        <begin position="239"/>
        <end position="260"/>
    </location>
</feature>
<keyword evidence="1" id="KW-0472">Membrane</keyword>
<reference evidence="2" key="1">
    <citation type="submission" date="2020-02" db="EMBL/GenBank/DDBJ databases">
        <authorList>
            <person name="Meier V. D."/>
        </authorList>
    </citation>
    <scope>NUCLEOTIDE SEQUENCE</scope>
    <source>
        <strain evidence="2">AVDCRST_MAG17</strain>
    </source>
</reference>
<feature type="transmembrane region" description="Helical" evidence="1">
    <location>
        <begin position="166"/>
        <end position="187"/>
    </location>
</feature>
<feature type="transmembrane region" description="Helical" evidence="1">
    <location>
        <begin position="120"/>
        <end position="145"/>
    </location>
</feature>
<sequence length="316" mass="30794">MRPGGLGGGEALAGLGGVALIGALFLSWYLEDSAIRCIRGPCPSQVVRTGWEALQGPDWALAAVGGVGLVLALGAAVAPGVRVLAAAGVVAVVTGLVGAALATYLLSAGPRGAGSGSGSLALPLVGAVLAPPAAFGVAAGGWALLRRRALVGPRSRRAADLGRVCAVGGAAIIVGSLFLPWVGIAGSTYAPLDNPFPPGQALTGLEAFSISDVLLVILAVVVAGAVLLSLRSDRPGPDLMAAIAAGLALAGILVSISRPAGVLFPQTATILAPGAGRFVLLYGATVGIVGATVALLGAVWATLRRTSGEGTGASTD</sequence>
<feature type="transmembrane region" description="Helical" evidence="1">
    <location>
        <begin position="84"/>
        <end position="108"/>
    </location>
</feature>
<proteinExistence type="predicted"/>
<feature type="transmembrane region" description="Helical" evidence="1">
    <location>
        <begin position="280"/>
        <end position="303"/>
    </location>
</feature>
<gene>
    <name evidence="2" type="ORF">AVDCRST_MAG17-1404</name>
</gene>
<name>A0A6J4SMZ7_9ACTN</name>